<dbReference type="EMBL" id="JAYFSI010000006">
    <property type="protein sequence ID" value="MEA5362905.1"/>
    <property type="molecule type" value="Genomic_DNA"/>
</dbReference>
<evidence type="ECO:0000313" key="2">
    <source>
        <dbReference type="EMBL" id="MEA5362905.1"/>
    </source>
</evidence>
<proteinExistence type="predicted"/>
<evidence type="ECO:0000313" key="3">
    <source>
        <dbReference type="Proteomes" id="UP001304298"/>
    </source>
</evidence>
<gene>
    <name evidence="2" type="ORF">VA596_25455</name>
</gene>
<dbReference type="RefSeq" id="WP_323330664.1">
    <property type="nucleotide sequence ID" value="NZ_JAYFSI010000006.1"/>
</dbReference>
<protein>
    <submittedName>
        <fullName evidence="2">Uncharacterized protein</fullName>
    </submittedName>
</protein>
<accession>A0ABU5RBB9</accession>
<reference evidence="2 3" key="1">
    <citation type="submission" date="2023-12" db="EMBL/GenBank/DDBJ databases">
        <title>Amycolatopsis sp. V23-08.</title>
        <authorList>
            <person name="Somphong A."/>
        </authorList>
    </citation>
    <scope>NUCLEOTIDE SEQUENCE [LARGE SCALE GENOMIC DNA]</scope>
    <source>
        <strain evidence="2 3">V23-08</strain>
    </source>
</reference>
<name>A0ABU5RBB9_9PSEU</name>
<sequence length="221" mass="24031">MNDDWLSTDYGQARAAKAEQTRDALTQSDLRIAEGWEKARSIITTSDGVIYFDALADLAIGARQADLGHVPAAFLTNPHFTPYNYATSIDRLGDVEVMPQATRAQIRNLAREVATRFCRELTLNSYTVLDLPQLAGLAQVNDDLTGTALCQLGSHPTALEATECFWLAATLPVACRPTGHRSRWTTSPSCLCTSHRSTAHPEAAGPPAARCSHGLRGNRRP</sequence>
<keyword evidence="3" id="KW-1185">Reference proteome</keyword>
<evidence type="ECO:0000256" key="1">
    <source>
        <dbReference type="SAM" id="MobiDB-lite"/>
    </source>
</evidence>
<comment type="caution">
    <text evidence="2">The sequence shown here is derived from an EMBL/GenBank/DDBJ whole genome shotgun (WGS) entry which is preliminary data.</text>
</comment>
<organism evidence="2 3">
    <name type="scientific">Amycolatopsis heterodermiae</name>
    <dbReference type="NCBI Taxonomy" id="3110235"/>
    <lineage>
        <taxon>Bacteria</taxon>
        <taxon>Bacillati</taxon>
        <taxon>Actinomycetota</taxon>
        <taxon>Actinomycetes</taxon>
        <taxon>Pseudonocardiales</taxon>
        <taxon>Pseudonocardiaceae</taxon>
        <taxon>Amycolatopsis</taxon>
    </lineage>
</organism>
<dbReference type="Proteomes" id="UP001304298">
    <property type="component" value="Unassembled WGS sequence"/>
</dbReference>
<feature type="region of interest" description="Disordered" evidence="1">
    <location>
        <begin position="196"/>
        <end position="221"/>
    </location>
</feature>